<evidence type="ECO:0000259" key="3">
    <source>
        <dbReference type="Pfam" id="PF00180"/>
    </source>
</evidence>
<dbReference type="Proteomes" id="UP000327294">
    <property type="component" value="Chromosome"/>
</dbReference>
<accession>A0A5P8KJG9</accession>
<dbReference type="KEGG" id="sphv:F9278_45295"/>
<dbReference type="InterPro" id="IPR024084">
    <property type="entry name" value="IsoPropMal-DH-like_dom"/>
</dbReference>
<feature type="domain" description="Isopropylmalate dehydrogenase-like" evidence="3">
    <location>
        <begin position="2"/>
        <end position="80"/>
    </location>
</feature>
<dbReference type="Gene3D" id="3.40.718.10">
    <property type="entry name" value="Isopropylmalate Dehydrogenase"/>
    <property type="match status" value="1"/>
</dbReference>
<dbReference type="PANTHER" id="PTHR11835">
    <property type="entry name" value="DECARBOXYLATING DEHYDROGENASES-ISOCITRATE, ISOPROPYLMALATE, TARTRATE"/>
    <property type="match status" value="1"/>
</dbReference>
<dbReference type="Pfam" id="PF00180">
    <property type="entry name" value="Iso_dh"/>
    <property type="match status" value="1"/>
</dbReference>
<organism evidence="4 5">
    <name type="scientific">Streptomyces phaeolivaceus</name>
    <dbReference type="NCBI Taxonomy" id="2653200"/>
    <lineage>
        <taxon>Bacteria</taxon>
        <taxon>Bacillati</taxon>
        <taxon>Actinomycetota</taxon>
        <taxon>Actinomycetes</taxon>
        <taxon>Kitasatosporales</taxon>
        <taxon>Streptomycetaceae</taxon>
        <taxon>Streptomyces</taxon>
    </lineage>
</organism>
<protein>
    <recommendedName>
        <fullName evidence="3">Isopropylmalate dehydrogenase-like domain-containing protein</fullName>
    </recommendedName>
</protein>
<sequence length="93" mass="9021">MAQASHGSAPDITGRGIANPVAMILSGAMLFTWLGAKHGDEAAGRVARTVERAVAETIASGVSTRDLGGSASTTEFTGAVVRAVGAGAAPGGA</sequence>
<gene>
    <name evidence="4" type="ORF">F9278_45295</name>
</gene>
<dbReference type="SUPFAM" id="SSF53659">
    <property type="entry name" value="Isocitrate/Isopropylmalate dehydrogenase-like"/>
    <property type="match status" value="1"/>
</dbReference>
<name>A0A5P8KJG9_9ACTN</name>
<dbReference type="GO" id="GO:0004449">
    <property type="term" value="F:isocitrate dehydrogenase (NAD+) activity"/>
    <property type="evidence" value="ECO:0007669"/>
    <property type="project" value="TreeGrafter"/>
</dbReference>
<dbReference type="AlphaFoldDB" id="A0A5P8KJG9"/>
<dbReference type="PANTHER" id="PTHR11835:SF34">
    <property type="entry name" value="ISOCITRATE DEHYDROGENASE [NAD] SUBUNIT ALPHA, MITOCHONDRIAL"/>
    <property type="match status" value="1"/>
</dbReference>
<dbReference type="GO" id="GO:0006102">
    <property type="term" value="P:isocitrate metabolic process"/>
    <property type="evidence" value="ECO:0007669"/>
    <property type="project" value="TreeGrafter"/>
</dbReference>
<dbReference type="EMBL" id="CP045096">
    <property type="protein sequence ID" value="QFR03217.1"/>
    <property type="molecule type" value="Genomic_DNA"/>
</dbReference>
<reference evidence="4 5" key="1">
    <citation type="submission" date="2019-10" db="EMBL/GenBank/DDBJ databases">
        <title>Streptomyces sp. strain GY16 isolated from leaves of Broussonetia papyrifera.</title>
        <authorList>
            <person name="Mo P."/>
        </authorList>
    </citation>
    <scope>NUCLEOTIDE SEQUENCE [LARGE SCALE GENOMIC DNA]</scope>
    <source>
        <strain evidence="4 5">GY16</strain>
    </source>
</reference>
<comment type="similarity">
    <text evidence="1">Belongs to the isocitrate and isopropylmalate dehydrogenases family.</text>
</comment>
<evidence type="ECO:0000256" key="1">
    <source>
        <dbReference type="ARBA" id="ARBA00007769"/>
    </source>
</evidence>
<proteinExistence type="inferred from homology"/>
<dbReference type="GO" id="GO:0006099">
    <property type="term" value="P:tricarboxylic acid cycle"/>
    <property type="evidence" value="ECO:0007669"/>
    <property type="project" value="TreeGrafter"/>
</dbReference>
<evidence type="ECO:0000313" key="4">
    <source>
        <dbReference type="EMBL" id="QFR03217.1"/>
    </source>
</evidence>
<evidence type="ECO:0000256" key="2">
    <source>
        <dbReference type="ARBA" id="ARBA00023002"/>
    </source>
</evidence>
<keyword evidence="5" id="KW-1185">Reference proteome</keyword>
<keyword evidence="2" id="KW-0560">Oxidoreductase</keyword>
<evidence type="ECO:0000313" key="5">
    <source>
        <dbReference type="Proteomes" id="UP000327294"/>
    </source>
</evidence>